<evidence type="ECO:0000313" key="3">
    <source>
        <dbReference type="EMBL" id="MCA9383793.1"/>
    </source>
</evidence>
<evidence type="ECO:0000256" key="1">
    <source>
        <dbReference type="SAM" id="Coils"/>
    </source>
</evidence>
<dbReference type="Gene3D" id="3.30.420.40">
    <property type="match status" value="1"/>
</dbReference>
<dbReference type="InterPro" id="IPR003494">
    <property type="entry name" value="SHS2_FtsA"/>
</dbReference>
<feature type="coiled-coil region" evidence="1">
    <location>
        <begin position="284"/>
        <end position="311"/>
    </location>
</feature>
<reference evidence="3" key="2">
    <citation type="journal article" date="2021" name="Microbiome">
        <title>Successional dynamics and alternative stable states in a saline activated sludge microbial community over 9 years.</title>
        <authorList>
            <person name="Wang Y."/>
            <person name="Ye J."/>
            <person name="Ju F."/>
            <person name="Liu L."/>
            <person name="Boyd J.A."/>
            <person name="Deng Y."/>
            <person name="Parks D.H."/>
            <person name="Jiang X."/>
            <person name="Yin X."/>
            <person name="Woodcroft B.J."/>
            <person name="Tyson G.W."/>
            <person name="Hugenholtz P."/>
            <person name="Polz M.F."/>
            <person name="Zhang T."/>
        </authorList>
    </citation>
    <scope>NUCLEOTIDE SEQUENCE</scope>
    <source>
        <strain evidence="3">HKST-UBA14</strain>
    </source>
</reference>
<comment type="caution">
    <text evidence="3">The sequence shown here is derived from an EMBL/GenBank/DDBJ whole genome shotgun (WGS) entry which is preliminary data.</text>
</comment>
<proteinExistence type="predicted"/>
<dbReference type="Pfam" id="PF14450">
    <property type="entry name" value="FtsA"/>
    <property type="match status" value="1"/>
</dbReference>
<sequence length="430" mass="47160">MKLPGFGKKKKNNKEELTDELLLALDIGTEFVKAVLFTADTQSQLINIKGYGRSRQHSNSMQGAMIVNFDNVVNAADRAIGDALFNADEIAKKKNPELAEEEFITPLPHKVIMGIAGELVQGVTIVADYEREESEEKIDIEETAEVVSKIKEQAFQDAVVDIADEIGIASTKLEEINSKINATYIDGVKVDSPIGFTGSEVSYKIFSTFAPSIHLNSLKDIAKELGLEVISIEEEPYTITRAVKGSRAENYSGIVIDIGGGTTDVAVVDKGAIVGTKMFAYGGRVFTKRIAQDLELELNDAEQTKLDYSADKLAKAVQTDVKKALAKDAQIWAEGVELALSELEDVETYPSNIYLCGGGSALPEIKQALMEHPWLQVLPFVKFPKVDFLFPNQLEDINDETGTIIDPEDIAPVALARMVLELNDFDHTEK</sequence>
<dbReference type="InterPro" id="IPR043129">
    <property type="entry name" value="ATPase_NBD"/>
</dbReference>
<dbReference type="EMBL" id="JAGQLK010000137">
    <property type="protein sequence ID" value="MCA9383793.1"/>
    <property type="molecule type" value="Genomic_DNA"/>
</dbReference>
<feature type="domain" description="SHS2" evidence="2">
    <location>
        <begin position="22"/>
        <end position="243"/>
    </location>
</feature>
<dbReference type="GO" id="GO:0051301">
    <property type="term" value="P:cell division"/>
    <property type="evidence" value="ECO:0007669"/>
    <property type="project" value="InterPro"/>
</dbReference>
<dbReference type="AlphaFoldDB" id="A0A955L6Y9"/>
<gene>
    <name evidence="3" type="primary">pilM</name>
    <name evidence="3" type="ORF">KC909_05490</name>
</gene>
<dbReference type="SMART" id="SM00842">
    <property type="entry name" value="FtsA"/>
    <property type="match status" value="1"/>
</dbReference>
<keyword evidence="1" id="KW-0175">Coiled coil</keyword>
<reference evidence="3" key="1">
    <citation type="submission" date="2020-04" db="EMBL/GenBank/DDBJ databases">
        <authorList>
            <person name="Zhang T."/>
        </authorList>
    </citation>
    <scope>NUCLEOTIDE SEQUENCE</scope>
    <source>
        <strain evidence="3">HKST-UBA14</strain>
    </source>
</reference>
<dbReference type="InterPro" id="IPR050696">
    <property type="entry name" value="FtsA/MreB"/>
</dbReference>
<dbReference type="Proteomes" id="UP000783287">
    <property type="component" value="Unassembled WGS sequence"/>
</dbReference>
<evidence type="ECO:0000259" key="2">
    <source>
        <dbReference type="SMART" id="SM00842"/>
    </source>
</evidence>
<dbReference type="PANTHER" id="PTHR32432">
    <property type="entry name" value="CELL DIVISION PROTEIN FTSA-RELATED"/>
    <property type="match status" value="1"/>
</dbReference>
<dbReference type="SUPFAM" id="SSF53067">
    <property type="entry name" value="Actin-like ATPase domain"/>
    <property type="match status" value="2"/>
</dbReference>
<accession>A0A955L6Y9</accession>
<evidence type="ECO:0000313" key="4">
    <source>
        <dbReference type="Proteomes" id="UP000783287"/>
    </source>
</evidence>
<organism evidence="3 4">
    <name type="scientific">Candidatus Dojkabacteria bacterium</name>
    <dbReference type="NCBI Taxonomy" id="2099670"/>
    <lineage>
        <taxon>Bacteria</taxon>
        <taxon>Candidatus Dojkabacteria</taxon>
    </lineage>
</organism>
<name>A0A955L6Y9_9BACT</name>
<protein>
    <submittedName>
        <fullName evidence="3">Pilus assembly protein PilM</fullName>
    </submittedName>
</protein>